<accession>T1D5P5</accession>
<dbReference type="AlphaFoldDB" id="T1D5P5"/>
<comment type="caution">
    <text evidence="5">The sequence shown here is derived from an EMBL/GenBank/DDBJ whole genome shotgun (WGS) entry which is preliminary data.</text>
</comment>
<evidence type="ECO:0000256" key="2">
    <source>
        <dbReference type="ARBA" id="ARBA00022827"/>
    </source>
</evidence>
<sequence length="74" mass="8270">MIPASFEYRAPKSLEETLDLLHQHPGEARVLAGGQSLIPLMKLRFAQPKMLVDLQHVPGLSYLREEEGFLKVGA</sequence>
<proteinExistence type="predicted"/>
<dbReference type="PANTHER" id="PTHR42659:SF2">
    <property type="entry name" value="XANTHINE DEHYDROGENASE SUBUNIT C-RELATED"/>
    <property type="match status" value="1"/>
</dbReference>
<dbReference type="Pfam" id="PF00941">
    <property type="entry name" value="FAD_binding_5"/>
    <property type="match status" value="1"/>
</dbReference>
<dbReference type="SUPFAM" id="SSF56176">
    <property type="entry name" value="FAD-binding/transporter-associated domain-like"/>
    <property type="match status" value="1"/>
</dbReference>
<dbReference type="GO" id="GO:0016491">
    <property type="term" value="F:oxidoreductase activity"/>
    <property type="evidence" value="ECO:0007669"/>
    <property type="project" value="UniProtKB-KW"/>
</dbReference>
<dbReference type="InterPro" id="IPR002346">
    <property type="entry name" value="Mopterin_DH_FAD-bd"/>
</dbReference>
<evidence type="ECO:0000259" key="4">
    <source>
        <dbReference type="PROSITE" id="PS51387"/>
    </source>
</evidence>
<gene>
    <name evidence="5" type="ORF">B1B_00986</name>
</gene>
<dbReference type="Gene3D" id="3.30.43.10">
    <property type="entry name" value="Uridine Diphospho-n-acetylenolpyruvylglucosamine Reductase, domain 2"/>
    <property type="match status" value="1"/>
</dbReference>
<dbReference type="InterPro" id="IPR016167">
    <property type="entry name" value="FAD-bd_PCMH_sub1"/>
</dbReference>
<dbReference type="InterPro" id="IPR036318">
    <property type="entry name" value="FAD-bd_PCMH-like_sf"/>
</dbReference>
<dbReference type="PANTHER" id="PTHR42659">
    <property type="entry name" value="XANTHINE DEHYDROGENASE SUBUNIT C-RELATED"/>
    <property type="match status" value="1"/>
</dbReference>
<dbReference type="PROSITE" id="PS51387">
    <property type="entry name" value="FAD_PCMH"/>
    <property type="match status" value="1"/>
</dbReference>
<feature type="domain" description="FAD-binding PCMH-type" evidence="4">
    <location>
        <begin position="1"/>
        <end position="74"/>
    </location>
</feature>
<dbReference type="InterPro" id="IPR016166">
    <property type="entry name" value="FAD-bd_PCMH"/>
</dbReference>
<organism evidence="5">
    <name type="scientific">mine drainage metagenome</name>
    <dbReference type="NCBI Taxonomy" id="410659"/>
    <lineage>
        <taxon>unclassified sequences</taxon>
        <taxon>metagenomes</taxon>
        <taxon>ecological metagenomes</taxon>
    </lineage>
</organism>
<dbReference type="GO" id="GO:0071949">
    <property type="term" value="F:FAD binding"/>
    <property type="evidence" value="ECO:0007669"/>
    <property type="project" value="InterPro"/>
</dbReference>
<evidence type="ECO:0000256" key="3">
    <source>
        <dbReference type="ARBA" id="ARBA00023002"/>
    </source>
</evidence>
<keyword evidence="3 5" id="KW-0560">Oxidoreductase</keyword>
<reference evidence="5" key="2">
    <citation type="journal article" date="2014" name="ISME J.">
        <title>Microbial stratification in low pH oxic and suboxic macroscopic growths along an acid mine drainage.</title>
        <authorList>
            <person name="Mendez-Garcia C."/>
            <person name="Mesa V."/>
            <person name="Sprenger R.R."/>
            <person name="Richter M."/>
            <person name="Diez M.S."/>
            <person name="Solano J."/>
            <person name="Bargiela R."/>
            <person name="Golyshina O.V."/>
            <person name="Manteca A."/>
            <person name="Ramos J.L."/>
            <person name="Gallego J.R."/>
            <person name="Llorente I."/>
            <person name="Martins Dos Santos V.A."/>
            <person name="Jensen O.N."/>
            <person name="Pelaez A.I."/>
            <person name="Sanchez J."/>
            <person name="Ferrer M."/>
        </authorList>
    </citation>
    <scope>NUCLEOTIDE SEQUENCE</scope>
</reference>
<keyword evidence="1" id="KW-0285">Flavoprotein</keyword>
<feature type="non-terminal residue" evidence="5">
    <location>
        <position position="74"/>
    </location>
</feature>
<protein>
    <submittedName>
        <fullName evidence="5">Molybdopterin dehydrogenase, FAD-binding domain protein</fullName>
        <ecNumber evidence="5">1.-.-.-</ecNumber>
    </submittedName>
</protein>
<evidence type="ECO:0000256" key="1">
    <source>
        <dbReference type="ARBA" id="ARBA00022630"/>
    </source>
</evidence>
<keyword evidence="2" id="KW-0274">FAD</keyword>
<dbReference type="InterPro" id="IPR051312">
    <property type="entry name" value="Diverse_Substr_Oxidored"/>
</dbReference>
<dbReference type="EMBL" id="AUZY01000723">
    <property type="protein sequence ID" value="EQD77585.1"/>
    <property type="molecule type" value="Genomic_DNA"/>
</dbReference>
<name>T1D5P5_9ZZZZ</name>
<reference evidence="5" key="1">
    <citation type="submission" date="2013-08" db="EMBL/GenBank/DDBJ databases">
        <authorList>
            <person name="Mendez C."/>
            <person name="Richter M."/>
            <person name="Ferrer M."/>
            <person name="Sanchez J."/>
        </authorList>
    </citation>
    <scope>NUCLEOTIDE SEQUENCE</scope>
</reference>
<evidence type="ECO:0000313" key="5">
    <source>
        <dbReference type="EMBL" id="EQD77585.1"/>
    </source>
</evidence>
<dbReference type="EC" id="1.-.-.-" evidence="5"/>